<evidence type="ECO:0000313" key="1">
    <source>
        <dbReference type="EMBL" id="KAG7173521.1"/>
    </source>
</evidence>
<organism evidence="1 2">
    <name type="scientific">Homarus americanus</name>
    <name type="common">American lobster</name>
    <dbReference type="NCBI Taxonomy" id="6706"/>
    <lineage>
        <taxon>Eukaryota</taxon>
        <taxon>Metazoa</taxon>
        <taxon>Ecdysozoa</taxon>
        <taxon>Arthropoda</taxon>
        <taxon>Crustacea</taxon>
        <taxon>Multicrustacea</taxon>
        <taxon>Malacostraca</taxon>
        <taxon>Eumalacostraca</taxon>
        <taxon>Eucarida</taxon>
        <taxon>Decapoda</taxon>
        <taxon>Pleocyemata</taxon>
        <taxon>Astacidea</taxon>
        <taxon>Nephropoidea</taxon>
        <taxon>Nephropidae</taxon>
        <taxon>Homarus</taxon>
    </lineage>
</organism>
<dbReference type="EMBL" id="JAHLQT010009549">
    <property type="protein sequence ID" value="KAG7173521.1"/>
    <property type="molecule type" value="Genomic_DNA"/>
</dbReference>
<comment type="caution">
    <text evidence="1">The sequence shown here is derived from an EMBL/GenBank/DDBJ whole genome shotgun (WGS) entry which is preliminary data.</text>
</comment>
<protein>
    <submittedName>
        <fullName evidence="1">YLP motif-containing protein 1-like 2</fullName>
    </submittedName>
</protein>
<keyword evidence="2" id="KW-1185">Reference proteome</keyword>
<gene>
    <name evidence="1" type="primary">Ylpm1-L2</name>
    <name evidence="1" type="ORF">Hamer_G020145</name>
</gene>
<proteinExistence type="predicted"/>
<accession>A0A8J5T948</accession>
<dbReference type="InterPro" id="IPR026314">
    <property type="entry name" value="YLP_motif_con_p1"/>
</dbReference>
<dbReference type="AlphaFoldDB" id="A0A8J5T948"/>
<name>A0A8J5T948_HOMAM</name>
<dbReference type="GO" id="GO:0032204">
    <property type="term" value="P:regulation of telomere maintenance"/>
    <property type="evidence" value="ECO:0007669"/>
    <property type="project" value="TreeGrafter"/>
</dbReference>
<dbReference type="Proteomes" id="UP000747542">
    <property type="component" value="Unassembled WGS sequence"/>
</dbReference>
<evidence type="ECO:0000313" key="2">
    <source>
        <dbReference type="Proteomes" id="UP000747542"/>
    </source>
</evidence>
<sequence length="82" mass="9466">MSCGKPKSIEDWLQLSDDYDTKVAQPGKKRVRWADVEEGKKQTAARERGFVLGQTDWRRMTDLSYGSSALVQIRYIEGRENK</sequence>
<reference evidence="1" key="1">
    <citation type="journal article" date="2021" name="Sci. Adv.">
        <title>The American lobster genome reveals insights on longevity, neural, and immune adaptations.</title>
        <authorList>
            <person name="Polinski J.M."/>
            <person name="Zimin A.V."/>
            <person name="Clark K.F."/>
            <person name="Kohn A.B."/>
            <person name="Sadowski N."/>
            <person name="Timp W."/>
            <person name="Ptitsyn A."/>
            <person name="Khanna P."/>
            <person name="Romanova D.Y."/>
            <person name="Williams P."/>
            <person name="Greenwood S.J."/>
            <person name="Moroz L.L."/>
            <person name="Walt D.R."/>
            <person name="Bodnar A.G."/>
        </authorList>
    </citation>
    <scope>NUCLEOTIDE SEQUENCE</scope>
    <source>
        <strain evidence="1">GMGI-L3</strain>
    </source>
</reference>
<dbReference type="PANTHER" id="PTHR13413:SF0">
    <property type="entry name" value="YLP MOTIF-CONTAINING PROTEIN 1"/>
    <property type="match status" value="1"/>
</dbReference>
<dbReference type="PANTHER" id="PTHR13413">
    <property type="entry name" value="YLP MOTIF CONTAINING PROTEIN NUCLEAR PROTEIN ZAP"/>
    <property type="match status" value="1"/>
</dbReference>
<dbReference type="GO" id="GO:0005634">
    <property type="term" value="C:nucleus"/>
    <property type="evidence" value="ECO:0007669"/>
    <property type="project" value="InterPro"/>
</dbReference>